<evidence type="ECO:0000256" key="1">
    <source>
        <dbReference type="SAM" id="SignalP"/>
    </source>
</evidence>
<dbReference type="EMBL" id="QANS01000004">
    <property type="protein sequence ID" value="PTU30928.1"/>
    <property type="molecule type" value="Genomic_DNA"/>
</dbReference>
<reference evidence="2 3" key="1">
    <citation type="submission" date="2018-04" db="EMBL/GenBank/DDBJ databases">
        <title>Novel species isolated from glacier.</title>
        <authorList>
            <person name="Liu Q."/>
            <person name="Xin Y.-H."/>
        </authorList>
    </citation>
    <scope>NUCLEOTIDE SEQUENCE [LARGE SCALE GENOMIC DNA]</scope>
    <source>
        <strain evidence="2 3">GT1R17</strain>
    </source>
</reference>
<comment type="caution">
    <text evidence="2">The sequence shown here is derived from an EMBL/GenBank/DDBJ whole genome shotgun (WGS) entry which is preliminary data.</text>
</comment>
<keyword evidence="3" id="KW-1185">Reference proteome</keyword>
<protein>
    <submittedName>
        <fullName evidence="2">Uncharacterized protein</fullName>
    </submittedName>
</protein>
<sequence length="153" mass="16744">MIHVKAFVSACTLASIMMSGVCIADELSTAKAEELLKPVMATDCGSYYTTQGNPTFADIEGKQICSYKPTVTRIINKGDEAIAEYTHDRVFDNNLSVAWLNDYTKLQSPSMMFKKLKSNLDGWRASGGVDKGYRPAKATFKLSGGNWMVVTAP</sequence>
<keyword evidence="1" id="KW-0732">Signal</keyword>
<feature type="signal peptide" evidence="1">
    <location>
        <begin position="1"/>
        <end position="24"/>
    </location>
</feature>
<evidence type="ECO:0000313" key="2">
    <source>
        <dbReference type="EMBL" id="PTU30928.1"/>
    </source>
</evidence>
<evidence type="ECO:0000313" key="3">
    <source>
        <dbReference type="Proteomes" id="UP000244248"/>
    </source>
</evidence>
<gene>
    <name evidence="2" type="ORF">CJD38_11495</name>
</gene>
<organism evidence="2 3">
    <name type="scientific">Stenotrophobium rhamnosiphilum</name>
    <dbReference type="NCBI Taxonomy" id="2029166"/>
    <lineage>
        <taxon>Bacteria</taxon>
        <taxon>Pseudomonadati</taxon>
        <taxon>Pseudomonadota</taxon>
        <taxon>Gammaproteobacteria</taxon>
        <taxon>Nevskiales</taxon>
        <taxon>Nevskiaceae</taxon>
        <taxon>Stenotrophobium</taxon>
    </lineage>
</organism>
<proteinExistence type="predicted"/>
<accession>A0A2T5MEC3</accession>
<dbReference type="Proteomes" id="UP000244248">
    <property type="component" value="Unassembled WGS sequence"/>
</dbReference>
<name>A0A2T5MEC3_9GAMM</name>
<dbReference type="AlphaFoldDB" id="A0A2T5MEC3"/>
<feature type="chain" id="PRO_5015543113" evidence="1">
    <location>
        <begin position="25"/>
        <end position="153"/>
    </location>
</feature>